<keyword evidence="2" id="KW-1185">Reference proteome</keyword>
<sequence>MAHQQQGGERPQGTLQLEEFTKFVPPGWRLHIKGYTLRGYMQKLKLWWRITEEHQYARIGPLIVSRIQGAPFTAAMSFTHVRDGVQYRGDEAIALPAQAANPPDQQEDVPGIKHFLNQQKAIYELHDQDREDGLVMNDTGRSHFLLKNSGVSDKRLDDLKLHVAGDLSQYRVLQGLTMRLGKQDQIGQHTDWAWYGESGDGADHEGMDECWYEAYNDEQYEWGYDQDYGWTATQDGEWYFQEYDDIWAKYDENGDMIEYYETDQDDHDTYFGGKVNGTIGHISRQMIDSTKHNHIDNRPQHRERAKAKVSPEELNDITIKYTSSNDTGSEVVKAATFTGINGQADPSFGEFRGPVWVEGMQSGATYQADLIGGSGARCPGLLPSSTMMKQKCILFENMHHNGDGILAFVPDDRVSTMARVLLTYSGHYLLPTDVFNIQSEQVADEMINLIEDHINNIDTIETDMRIASEHGRHEVLWCMQTVQQQ</sequence>
<name>A0ABN9R7P3_9DINO</name>
<accession>A0ABN9R7P3</accession>
<evidence type="ECO:0000313" key="2">
    <source>
        <dbReference type="Proteomes" id="UP001189429"/>
    </source>
</evidence>
<proteinExistence type="predicted"/>
<dbReference type="EMBL" id="CAUYUJ010005502">
    <property type="protein sequence ID" value="CAK0813874.1"/>
    <property type="molecule type" value="Genomic_DNA"/>
</dbReference>
<reference evidence="1" key="1">
    <citation type="submission" date="2023-10" db="EMBL/GenBank/DDBJ databases">
        <authorList>
            <person name="Chen Y."/>
            <person name="Shah S."/>
            <person name="Dougan E. K."/>
            <person name="Thang M."/>
            <person name="Chan C."/>
        </authorList>
    </citation>
    <scope>NUCLEOTIDE SEQUENCE [LARGE SCALE GENOMIC DNA]</scope>
</reference>
<protein>
    <submittedName>
        <fullName evidence="1">Uncharacterized protein</fullName>
    </submittedName>
</protein>
<evidence type="ECO:0000313" key="1">
    <source>
        <dbReference type="EMBL" id="CAK0813874.1"/>
    </source>
</evidence>
<comment type="caution">
    <text evidence="1">The sequence shown here is derived from an EMBL/GenBank/DDBJ whole genome shotgun (WGS) entry which is preliminary data.</text>
</comment>
<dbReference type="Proteomes" id="UP001189429">
    <property type="component" value="Unassembled WGS sequence"/>
</dbReference>
<organism evidence="1 2">
    <name type="scientific">Prorocentrum cordatum</name>
    <dbReference type="NCBI Taxonomy" id="2364126"/>
    <lineage>
        <taxon>Eukaryota</taxon>
        <taxon>Sar</taxon>
        <taxon>Alveolata</taxon>
        <taxon>Dinophyceae</taxon>
        <taxon>Prorocentrales</taxon>
        <taxon>Prorocentraceae</taxon>
        <taxon>Prorocentrum</taxon>
    </lineage>
</organism>
<gene>
    <name evidence="1" type="ORF">PCOR1329_LOCUS17656</name>
</gene>